<proteinExistence type="predicted"/>
<dbReference type="EMBL" id="CP096649">
    <property type="protein sequence ID" value="UQK59725.1"/>
    <property type="molecule type" value="Genomic_DNA"/>
</dbReference>
<feature type="coiled-coil region" evidence="1">
    <location>
        <begin position="22"/>
        <end position="49"/>
    </location>
</feature>
<organism evidence="2 3">
    <name type="scientific">Fenollaria massiliensis</name>
    <dbReference type="NCBI Taxonomy" id="938288"/>
    <lineage>
        <taxon>Bacteria</taxon>
        <taxon>Bacillati</taxon>
        <taxon>Bacillota</taxon>
        <taxon>Clostridia</taxon>
        <taxon>Eubacteriales</taxon>
        <taxon>Fenollaria</taxon>
    </lineage>
</organism>
<accession>A0A9E7IXB7</accession>
<keyword evidence="1" id="KW-0175">Coiled coil</keyword>
<name>A0A9E7IXB7_9FIRM</name>
<keyword evidence="3" id="KW-1185">Reference proteome</keyword>
<dbReference type="AlphaFoldDB" id="A0A9E7IXB7"/>
<evidence type="ECO:0000313" key="2">
    <source>
        <dbReference type="EMBL" id="UQK59725.1"/>
    </source>
</evidence>
<reference evidence="2" key="1">
    <citation type="submission" date="2022-04" db="EMBL/GenBank/DDBJ databases">
        <title>Complete genome sequences of Ezakiella coagulans and Fenollaria massiliensis.</title>
        <authorList>
            <person name="France M.T."/>
            <person name="Clifford J."/>
            <person name="Narina S."/>
            <person name="Rutt L."/>
            <person name="Ravel J."/>
        </authorList>
    </citation>
    <scope>NUCLEOTIDE SEQUENCE</scope>
    <source>
        <strain evidence="2">C0061C2</strain>
    </source>
</reference>
<evidence type="ECO:0008006" key="4">
    <source>
        <dbReference type="Google" id="ProtNLM"/>
    </source>
</evidence>
<evidence type="ECO:0000313" key="3">
    <source>
        <dbReference type="Proteomes" id="UP000831151"/>
    </source>
</evidence>
<gene>
    <name evidence="2" type="ORF">M1R53_03525</name>
</gene>
<dbReference type="KEGG" id="fms:M1R53_03525"/>
<protein>
    <recommendedName>
        <fullName evidence="4">Uracil-DNA glycosylase-like domain-containing protein</fullName>
    </recommendedName>
</protein>
<dbReference type="RefSeq" id="WP_249243088.1">
    <property type="nucleotide sequence ID" value="NZ_CP096649.1"/>
</dbReference>
<dbReference type="Proteomes" id="UP000831151">
    <property type="component" value="Chromosome"/>
</dbReference>
<sequence>MEKAKNNKMHQILAKYNEKYLKNNMEKSIEDQKERYRELSELAKEDEKYLFSNIYSPLGKGTKSYGYYKVMKNNKKANELLSGAYITDLIKFAPTDKEIISCGISQADSTNKKVTNLLKKENIKSQFLGLKDELDTLGVTKPIFILLHSALRRKHILNKLKEMFGDDTGVYYLPHYSPWHMTYNRKKYKNYEDMFCETTSHVIDEIEKKYK</sequence>
<evidence type="ECO:0000256" key="1">
    <source>
        <dbReference type="SAM" id="Coils"/>
    </source>
</evidence>